<dbReference type="EC" id="2.7.13.3" evidence="2"/>
<evidence type="ECO:0000256" key="1">
    <source>
        <dbReference type="ARBA" id="ARBA00000085"/>
    </source>
</evidence>
<evidence type="ECO:0000313" key="10">
    <source>
        <dbReference type="EMBL" id="SHK30043.1"/>
    </source>
</evidence>
<dbReference type="InterPro" id="IPR050736">
    <property type="entry name" value="Sensor_HK_Regulatory"/>
</dbReference>
<feature type="signal peptide" evidence="8">
    <location>
        <begin position="1"/>
        <end position="21"/>
    </location>
</feature>
<dbReference type="SMART" id="SM00387">
    <property type="entry name" value="HATPase_c"/>
    <property type="match status" value="1"/>
</dbReference>
<dbReference type="InterPro" id="IPR003594">
    <property type="entry name" value="HATPase_dom"/>
</dbReference>
<dbReference type="PROSITE" id="PS50109">
    <property type="entry name" value="HIS_KIN"/>
    <property type="match status" value="1"/>
</dbReference>
<evidence type="ECO:0000256" key="7">
    <source>
        <dbReference type="SAM" id="Phobius"/>
    </source>
</evidence>
<dbReference type="Gene3D" id="1.10.287.130">
    <property type="match status" value="1"/>
</dbReference>
<keyword evidence="5 10" id="KW-0418">Kinase</keyword>
<dbReference type="Pfam" id="PF00512">
    <property type="entry name" value="HisKA"/>
    <property type="match status" value="1"/>
</dbReference>
<dbReference type="PANTHER" id="PTHR43711:SF1">
    <property type="entry name" value="HISTIDINE KINASE 1"/>
    <property type="match status" value="1"/>
</dbReference>
<keyword evidence="4" id="KW-0808">Transferase</keyword>
<dbReference type="EMBL" id="FRBD01000001">
    <property type="protein sequence ID" value="SHK30043.1"/>
    <property type="molecule type" value="Genomic_DNA"/>
</dbReference>
<accession>A0A1M6RC67</accession>
<dbReference type="SMART" id="SM00388">
    <property type="entry name" value="HisKA"/>
    <property type="match status" value="1"/>
</dbReference>
<dbReference type="RefSeq" id="WP_073203902.1">
    <property type="nucleotide sequence ID" value="NZ_FRBD01000001.1"/>
</dbReference>
<dbReference type="SUPFAM" id="SSF55874">
    <property type="entry name" value="ATPase domain of HSP90 chaperone/DNA topoisomerase II/histidine kinase"/>
    <property type="match status" value="1"/>
</dbReference>
<dbReference type="InterPro" id="IPR003661">
    <property type="entry name" value="HisK_dim/P_dom"/>
</dbReference>
<proteinExistence type="predicted"/>
<dbReference type="InterPro" id="IPR011990">
    <property type="entry name" value="TPR-like_helical_dom_sf"/>
</dbReference>
<dbReference type="InterPro" id="IPR004358">
    <property type="entry name" value="Sig_transdc_His_kin-like_C"/>
</dbReference>
<dbReference type="InterPro" id="IPR005467">
    <property type="entry name" value="His_kinase_dom"/>
</dbReference>
<dbReference type="Proteomes" id="UP000184130">
    <property type="component" value="Unassembled WGS sequence"/>
</dbReference>
<evidence type="ECO:0000256" key="2">
    <source>
        <dbReference type="ARBA" id="ARBA00012438"/>
    </source>
</evidence>
<evidence type="ECO:0000256" key="6">
    <source>
        <dbReference type="ARBA" id="ARBA00023012"/>
    </source>
</evidence>
<gene>
    <name evidence="10" type="ORF">SAMN05216463_101190</name>
</gene>
<dbReference type="CDD" id="cd00082">
    <property type="entry name" value="HisKA"/>
    <property type="match status" value="1"/>
</dbReference>
<protein>
    <recommendedName>
        <fullName evidence="2">histidine kinase</fullName>
        <ecNumber evidence="2">2.7.13.3</ecNumber>
    </recommendedName>
</protein>
<comment type="catalytic activity">
    <reaction evidence="1">
        <text>ATP + protein L-histidine = ADP + protein N-phospho-L-histidine.</text>
        <dbReference type="EC" id="2.7.13.3"/>
    </reaction>
</comment>
<keyword evidence="6" id="KW-0902">Two-component regulatory system</keyword>
<evidence type="ECO:0000256" key="8">
    <source>
        <dbReference type="SAM" id="SignalP"/>
    </source>
</evidence>
<evidence type="ECO:0000256" key="5">
    <source>
        <dbReference type="ARBA" id="ARBA00022777"/>
    </source>
</evidence>
<dbReference type="Gene3D" id="1.25.40.10">
    <property type="entry name" value="Tetratricopeptide repeat domain"/>
    <property type="match status" value="1"/>
</dbReference>
<name>A0A1M6RC67_XYLRU</name>
<feature type="domain" description="Histidine kinase" evidence="9">
    <location>
        <begin position="369"/>
        <end position="583"/>
    </location>
</feature>
<dbReference type="InterPro" id="IPR036890">
    <property type="entry name" value="HATPase_C_sf"/>
</dbReference>
<evidence type="ECO:0000256" key="4">
    <source>
        <dbReference type="ARBA" id="ARBA00022679"/>
    </source>
</evidence>
<dbReference type="InterPro" id="IPR036097">
    <property type="entry name" value="HisK_dim/P_sf"/>
</dbReference>
<dbReference type="SUPFAM" id="SSF48452">
    <property type="entry name" value="TPR-like"/>
    <property type="match status" value="1"/>
</dbReference>
<dbReference type="CDD" id="cd00075">
    <property type="entry name" value="HATPase"/>
    <property type="match status" value="1"/>
</dbReference>
<dbReference type="PANTHER" id="PTHR43711">
    <property type="entry name" value="TWO-COMPONENT HISTIDINE KINASE"/>
    <property type="match status" value="1"/>
</dbReference>
<dbReference type="Pfam" id="PF02518">
    <property type="entry name" value="HATPase_c"/>
    <property type="match status" value="1"/>
</dbReference>
<dbReference type="GO" id="GO:0000155">
    <property type="term" value="F:phosphorelay sensor kinase activity"/>
    <property type="evidence" value="ECO:0007669"/>
    <property type="project" value="InterPro"/>
</dbReference>
<dbReference type="PRINTS" id="PR00344">
    <property type="entry name" value="BCTRLSENSOR"/>
</dbReference>
<dbReference type="Gene3D" id="3.30.565.10">
    <property type="entry name" value="Histidine kinase-like ATPase, C-terminal domain"/>
    <property type="match status" value="1"/>
</dbReference>
<sequence>MNITKILLTTTLLLTFGVCRANVDHKKDAKYIELRDSMSHAFNDGDSARFYHHVTNLQNYLLNKNDNHGYYTQRCNEIIFEMNRQRIFEAYVKAQELSKELREKKLDKEMYMAVNMMGHINRYCGNKEAAKKCFYEVVEMMKKNGYYESIPPIYMNIVNVALDDDPDEAMVLLDKAKEIAEKYSPDRVFDIETRKTLSYYNRGDIQKFLEGYKVYKEGEKQGKSSVHGRSMEAYYLASMGKVDEAVEYARREMGDEGAEAIPLIYERAGRWEDAYRAFKEESLASDSIDNVVISNSMHGIQDQIKLYETEHKQALDRTYGLLALIFMLMLLIIAMAYIVQTRKKHMIEMRIAYDKALESEKMKTAFIQNVTHEVRTPLNIITGFAQVIANPDLSESVEERKQISTMMQKSTRQVTILMDEIIGLSLIDSTEKIQKDDETHINRLLKELTCEYKDYATSETEVKLETELTDDYVLKTNENMLRRIMNCLLENATKYTQRGSITIRAKQEGAVLKLMVEDTGSGIPEQEAEHIFDRFVKLDNFKEGIGLGLSLSRKLAEQLGGKVELDTTYQDGARFIVTLTTANEN</sequence>
<evidence type="ECO:0000259" key="9">
    <source>
        <dbReference type="PROSITE" id="PS50109"/>
    </source>
</evidence>
<keyword evidence="8" id="KW-0732">Signal</keyword>
<keyword evidence="7" id="KW-0472">Membrane</keyword>
<keyword evidence="3" id="KW-0597">Phosphoprotein</keyword>
<keyword evidence="7" id="KW-1133">Transmembrane helix</keyword>
<dbReference type="AlphaFoldDB" id="A0A1M6RC67"/>
<feature type="transmembrane region" description="Helical" evidence="7">
    <location>
        <begin position="319"/>
        <end position="339"/>
    </location>
</feature>
<dbReference type="OrthoDB" id="1058554at2"/>
<reference evidence="10 11" key="1">
    <citation type="submission" date="2016-11" db="EMBL/GenBank/DDBJ databases">
        <authorList>
            <person name="Jaros S."/>
            <person name="Januszkiewicz K."/>
            <person name="Wedrychowicz H."/>
        </authorList>
    </citation>
    <scope>NUCLEOTIDE SEQUENCE [LARGE SCALE GENOMIC DNA]</scope>
    <source>
        <strain evidence="10 11">KHT3</strain>
    </source>
</reference>
<evidence type="ECO:0000256" key="3">
    <source>
        <dbReference type="ARBA" id="ARBA00022553"/>
    </source>
</evidence>
<evidence type="ECO:0000313" key="11">
    <source>
        <dbReference type="Proteomes" id="UP000184130"/>
    </source>
</evidence>
<feature type="chain" id="PRO_5012816436" description="histidine kinase" evidence="8">
    <location>
        <begin position="22"/>
        <end position="585"/>
    </location>
</feature>
<organism evidence="10 11">
    <name type="scientific">Xylanibacter ruminicola</name>
    <name type="common">Prevotella ruminicola</name>
    <dbReference type="NCBI Taxonomy" id="839"/>
    <lineage>
        <taxon>Bacteria</taxon>
        <taxon>Pseudomonadati</taxon>
        <taxon>Bacteroidota</taxon>
        <taxon>Bacteroidia</taxon>
        <taxon>Bacteroidales</taxon>
        <taxon>Prevotellaceae</taxon>
        <taxon>Xylanibacter</taxon>
    </lineage>
</organism>
<dbReference type="SUPFAM" id="SSF47384">
    <property type="entry name" value="Homodimeric domain of signal transducing histidine kinase"/>
    <property type="match status" value="1"/>
</dbReference>
<keyword evidence="7" id="KW-0812">Transmembrane</keyword>